<dbReference type="Proteomes" id="UP001143307">
    <property type="component" value="Unassembled WGS sequence"/>
</dbReference>
<feature type="transmembrane region" description="Helical" evidence="5">
    <location>
        <begin position="399"/>
        <end position="417"/>
    </location>
</feature>
<reference evidence="7" key="1">
    <citation type="submission" date="2019-02" db="EMBL/GenBank/DDBJ databases">
        <authorList>
            <person name="Li S.-H."/>
        </authorList>
    </citation>
    <scope>NUCLEOTIDE SEQUENCE</scope>
    <source>
        <strain evidence="7">IMCC8485</strain>
    </source>
</reference>
<sequence length="420" mass="43746">MVTRFLGIDLSDGVKRHHLIAYFFAAFISSSYAGALAMLQPGLLQVMGIERSAQAMLTGNLSALQEIILILFFGPVGALADRYGRKPVYIFGLLMTSLGFSLYPHANSMTTLIAYRVIVAFGSAAMIGMMVTVIADYTCDSTRGKANGLQALIATLGAFLPPALGALPQVFANQGYDQLAAQQMTFGIAGSLGVFGALVVLVGLAPHVGKVSHETGESITTMLREGCKASRDPGIALSYGAAFISRGDLAVTGAFLSLWLVQYGTGNLGLQPSEAMFQLAVPRVMAVVSGALVGALVMGYINDKVSRITAVSIASGLAAAVYLSIFLVKDPTAPWVLGLLAIMGVAEISAFVSSQALVGERAAANRRGAIIGLFGVAGAIGILVGTAGGGWLFANFGPSTPFVLFGCLNAVVFFWSLRVR</sequence>
<accession>A0ABT3SS26</accession>
<gene>
    <name evidence="7" type="ORF">EYC87_04235</name>
</gene>
<organism evidence="7 8">
    <name type="scientific">Candidatus Seongchinamella marina</name>
    <dbReference type="NCBI Taxonomy" id="2518990"/>
    <lineage>
        <taxon>Bacteria</taxon>
        <taxon>Pseudomonadati</taxon>
        <taxon>Pseudomonadota</taxon>
        <taxon>Gammaproteobacteria</taxon>
        <taxon>Cellvibrionales</taxon>
        <taxon>Halieaceae</taxon>
        <taxon>Seongchinamella</taxon>
    </lineage>
</organism>
<evidence type="ECO:0000256" key="3">
    <source>
        <dbReference type="ARBA" id="ARBA00022989"/>
    </source>
</evidence>
<proteinExistence type="predicted"/>
<dbReference type="PROSITE" id="PS00216">
    <property type="entry name" value="SUGAR_TRANSPORT_1"/>
    <property type="match status" value="1"/>
</dbReference>
<dbReference type="InterPro" id="IPR011701">
    <property type="entry name" value="MFS"/>
</dbReference>
<dbReference type="Gene3D" id="1.20.1250.20">
    <property type="entry name" value="MFS general substrate transporter like domains"/>
    <property type="match status" value="1"/>
</dbReference>
<evidence type="ECO:0000259" key="6">
    <source>
        <dbReference type="PROSITE" id="PS50850"/>
    </source>
</evidence>
<dbReference type="InterPro" id="IPR005829">
    <property type="entry name" value="Sugar_transporter_CS"/>
</dbReference>
<feature type="transmembrane region" description="Helical" evidence="5">
    <location>
        <begin position="112"/>
        <end position="137"/>
    </location>
</feature>
<dbReference type="PANTHER" id="PTHR23524:SF1">
    <property type="entry name" value="MRH DOMAIN-CONTAINING PROTEIN-RELATED"/>
    <property type="match status" value="1"/>
</dbReference>
<keyword evidence="4 5" id="KW-0472">Membrane</keyword>
<dbReference type="PROSITE" id="PS50850">
    <property type="entry name" value="MFS"/>
    <property type="match status" value="1"/>
</dbReference>
<dbReference type="InterPro" id="IPR005828">
    <property type="entry name" value="MFS_sugar_transport-like"/>
</dbReference>
<evidence type="ECO:0000256" key="5">
    <source>
        <dbReference type="SAM" id="Phobius"/>
    </source>
</evidence>
<feature type="transmembrane region" description="Helical" evidence="5">
    <location>
        <begin position="370"/>
        <end position="393"/>
    </location>
</feature>
<dbReference type="InterPro" id="IPR020846">
    <property type="entry name" value="MFS_dom"/>
</dbReference>
<dbReference type="RefSeq" id="WP_279251756.1">
    <property type="nucleotide sequence ID" value="NZ_SHNP01000001.1"/>
</dbReference>
<feature type="transmembrane region" description="Helical" evidence="5">
    <location>
        <begin position="20"/>
        <end position="39"/>
    </location>
</feature>
<feature type="transmembrane region" description="Helical" evidence="5">
    <location>
        <begin position="334"/>
        <end position="358"/>
    </location>
</feature>
<evidence type="ECO:0000256" key="2">
    <source>
        <dbReference type="ARBA" id="ARBA00022692"/>
    </source>
</evidence>
<evidence type="ECO:0000313" key="8">
    <source>
        <dbReference type="Proteomes" id="UP001143307"/>
    </source>
</evidence>
<evidence type="ECO:0000313" key="7">
    <source>
        <dbReference type="EMBL" id="MCX2972793.1"/>
    </source>
</evidence>
<feature type="transmembrane region" description="Helical" evidence="5">
    <location>
        <begin position="87"/>
        <end position="106"/>
    </location>
</feature>
<evidence type="ECO:0000256" key="4">
    <source>
        <dbReference type="ARBA" id="ARBA00023136"/>
    </source>
</evidence>
<dbReference type="InterPro" id="IPR036259">
    <property type="entry name" value="MFS_trans_sf"/>
</dbReference>
<feature type="transmembrane region" description="Helical" evidence="5">
    <location>
        <begin position="184"/>
        <end position="205"/>
    </location>
</feature>
<comment type="caution">
    <text evidence="7">The sequence shown here is derived from an EMBL/GenBank/DDBJ whole genome shotgun (WGS) entry which is preliminary data.</text>
</comment>
<protein>
    <submittedName>
        <fullName evidence="7">MFS transporter</fullName>
    </submittedName>
</protein>
<dbReference type="SUPFAM" id="SSF103473">
    <property type="entry name" value="MFS general substrate transporter"/>
    <property type="match status" value="1"/>
</dbReference>
<feature type="transmembrane region" description="Helical" evidence="5">
    <location>
        <begin position="280"/>
        <end position="301"/>
    </location>
</feature>
<keyword evidence="2 5" id="KW-0812">Transmembrane</keyword>
<comment type="subcellular location">
    <subcellularLocation>
        <location evidence="1">Membrane</location>
        <topology evidence="1">Multi-pass membrane protein</topology>
    </subcellularLocation>
</comment>
<dbReference type="Pfam" id="PF00083">
    <property type="entry name" value="Sugar_tr"/>
    <property type="match status" value="1"/>
</dbReference>
<feature type="transmembrane region" description="Helical" evidence="5">
    <location>
        <begin position="59"/>
        <end position="80"/>
    </location>
</feature>
<feature type="transmembrane region" description="Helical" evidence="5">
    <location>
        <begin position="308"/>
        <end position="328"/>
    </location>
</feature>
<feature type="transmembrane region" description="Helical" evidence="5">
    <location>
        <begin position="236"/>
        <end position="260"/>
    </location>
</feature>
<dbReference type="Pfam" id="PF07690">
    <property type="entry name" value="MFS_1"/>
    <property type="match status" value="1"/>
</dbReference>
<keyword evidence="3 5" id="KW-1133">Transmembrane helix</keyword>
<dbReference type="PANTHER" id="PTHR23524">
    <property type="entry name" value="TRANSPORTER, PUTATIVE (AFU_ORTHOLOGUE AFUA_8G04850)-RELATED"/>
    <property type="match status" value="1"/>
</dbReference>
<dbReference type="EMBL" id="SHNP01000001">
    <property type="protein sequence ID" value="MCX2972793.1"/>
    <property type="molecule type" value="Genomic_DNA"/>
</dbReference>
<name>A0ABT3SS26_9GAMM</name>
<feature type="transmembrane region" description="Helical" evidence="5">
    <location>
        <begin position="149"/>
        <end position="172"/>
    </location>
</feature>
<keyword evidence="8" id="KW-1185">Reference proteome</keyword>
<evidence type="ECO:0000256" key="1">
    <source>
        <dbReference type="ARBA" id="ARBA00004141"/>
    </source>
</evidence>
<feature type="domain" description="Major facilitator superfamily (MFS) profile" evidence="6">
    <location>
        <begin position="18"/>
        <end position="420"/>
    </location>
</feature>